<evidence type="ECO:0000259" key="4">
    <source>
        <dbReference type="PROSITE" id="PS50043"/>
    </source>
</evidence>
<dbReference type="SUPFAM" id="SSF46894">
    <property type="entry name" value="C-terminal effector domain of the bipartite response regulators"/>
    <property type="match status" value="1"/>
</dbReference>
<keyword evidence="6" id="KW-1185">Reference proteome</keyword>
<dbReference type="InterPro" id="IPR036388">
    <property type="entry name" value="WH-like_DNA-bd_sf"/>
</dbReference>
<sequence length="377" mass="43445">MNEQFLITEDYQKIIRFINSIQLNKGDCRYSILKHLSSIFSYHNLTFLLVDENGILTNPLGLNVSSQLCQMYAQYYYKTDIFHPLNLPTHLPLSKRAIRTADIMPYRQYENTEYYNDFLKKDNFYYQISLPLNIDNRLIGGIGILRSKEEGCFTNKDVEILECMSSYIAHYLLQFQNTEYIKRDNKNHDNCIDHMPVGFVCLDKKQCVVCNNETAASICKSILKDQKNTNHVEAVINEVLSSLDISVITSSSCIHIQHGDYNFKVALSIIPDFYLGIETYYHIFIYKAAADGKVNQVHNVNDYGLSQRELEIIVLIAEGLTNKRISEKLFISVNTVRTHIDNILNKLDANSRIEILYKMGLIKNVKSNSAGMVRNNN</sequence>
<feature type="domain" description="HTH luxR-type" evidence="4">
    <location>
        <begin position="298"/>
        <end position="363"/>
    </location>
</feature>
<dbReference type="Pfam" id="PF00196">
    <property type="entry name" value="GerE"/>
    <property type="match status" value="1"/>
</dbReference>
<gene>
    <name evidence="5" type="ORF">SAMN06296020_11176</name>
</gene>
<dbReference type="SUPFAM" id="SSF55781">
    <property type="entry name" value="GAF domain-like"/>
    <property type="match status" value="1"/>
</dbReference>
<evidence type="ECO:0000256" key="3">
    <source>
        <dbReference type="ARBA" id="ARBA00023163"/>
    </source>
</evidence>
<dbReference type="RefSeq" id="WP_283409992.1">
    <property type="nucleotide sequence ID" value="NZ_FXUF01000011.1"/>
</dbReference>
<dbReference type="AlphaFoldDB" id="A0AA46AJV7"/>
<evidence type="ECO:0000313" key="5">
    <source>
        <dbReference type="EMBL" id="SMP63961.1"/>
    </source>
</evidence>
<evidence type="ECO:0000313" key="6">
    <source>
        <dbReference type="Proteomes" id="UP001158066"/>
    </source>
</evidence>
<dbReference type="Proteomes" id="UP001158066">
    <property type="component" value="Unassembled WGS sequence"/>
</dbReference>
<reference evidence="5" key="1">
    <citation type="submission" date="2017-05" db="EMBL/GenBank/DDBJ databases">
        <authorList>
            <person name="Varghese N."/>
            <person name="Submissions S."/>
        </authorList>
    </citation>
    <scope>NUCLEOTIDE SEQUENCE</scope>
    <source>
        <strain evidence="5">Su22</strain>
    </source>
</reference>
<accession>A0AA46AJV7</accession>
<dbReference type="EMBL" id="FXUF01000011">
    <property type="protein sequence ID" value="SMP63961.1"/>
    <property type="molecule type" value="Genomic_DNA"/>
</dbReference>
<dbReference type="GO" id="GO:0006355">
    <property type="term" value="P:regulation of DNA-templated transcription"/>
    <property type="evidence" value="ECO:0007669"/>
    <property type="project" value="InterPro"/>
</dbReference>
<proteinExistence type="predicted"/>
<keyword evidence="2" id="KW-0238">DNA-binding</keyword>
<dbReference type="PROSITE" id="PS00622">
    <property type="entry name" value="HTH_LUXR_1"/>
    <property type="match status" value="1"/>
</dbReference>
<dbReference type="PANTHER" id="PTHR44688">
    <property type="entry name" value="DNA-BINDING TRANSCRIPTIONAL ACTIVATOR DEVR_DOSR"/>
    <property type="match status" value="1"/>
</dbReference>
<dbReference type="GO" id="GO:0003677">
    <property type="term" value="F:DNA binding"/>
    <property type="evidence" value="ECO:0007669"/>
    <property type="project" value="UniProtKB-KW"/>
</dbReference>
<dbReference type="CDD" id="cd06170">
    <property type="entry name" value="LuxR_C_like"/>
    <property type="match status" value="1"/>
</dbReference>
<evidence type="ECO:0000256" key="1">
    <source>
        <dbReference type="ARBA" id="ARBA00023015"/>
    </source>
</evidence>
<protein>
    <submittedName>
        <fullName evidence="5">Regulatory protein, luxR family</fullName>
    </submittedName>
</protein>
<comment type="caution">
    <text evidence="5">The sequence shown here is derived from an EMBL/GenBank/DDBJ whole genome shotgun (WGS) entry which is preliminary data.</text>
</comment>
<dbReference type="Gene3D" id="1.10.10.10">
    <property type="entry name" value="Winged helix-like DNA-binding domain superfamily/Winged helix DNA-binding domain"/>
    <property type="match status" value="1"/>
</dbReference>
<evidence type="ECO:0000256" key="2">
    <source>
        <dbReference type="ARBA" id="ARBA00023125"/>
    </source>
</evidence>
<dbReference type="InterPro" id="IPR016032">
    <property type="entry name" value="Sig_transdc_resp-reg_C-effctor"/>
</dbReference>
<keyword evidence="3" id="KW-0804">Transcription</keyword>
<dbReference type="PROSITE" id="PS50043">
    <property type="entry name" value="HTH_LUXR_2"/>
    <property type="match status" value="1"/>
</dbReference>
<dbReference type="PRINTS" id="PR00038">
    <property type="entry name" value="HTHLUXR"/>
</dbReference>
<dbReference type="InterPro" id="IPR000792">
    <property type="entry name" value="Tscrpt_reg_LuxR_C"/>
</dbReference>
<dbReference type="PANTHER" id="PTHR44688:SF16">
    <property type="entry name" value="DNA-BINDING TRANSCRIPTIONAL ACTIVATOR DEVR_DOSR"/>
    <property type="match status" value="1"/>
</dbReference>
<keyword evidence="1" id="KW-0805">Transcription regulation</keyword>
<dbReference type="Gene3D" id="3.30.450.40">
    <property type="match status" value="1"/>
</dbReference>
<organism evidence="5 6">
    <name type="scientific">Anoxynatronum buryatiense</name>
    <dbReference type="NCBI Taxonomy" id="489973"/>
    <lineage>
        <taxon>Bacteria</taxon>
        <taxon>Bacillati</taxon>
        <taxon>Bacillota</taxon>
        <taxon>Clostridia</taxon>
        <taxon>Eubacteriales</taxon>
        <taxon>Clostridiaceae</taxon>
        <taxon>Anoxynatronum</taxon>
    </lineage>
</organism>
<dbReference type="InterPro" id="IPR029016">
    <property type="entry name" value="GAF-like_dom_sf"/>
</dbReference>
<dbReference type="SMART" id="SM00421">
    <property type="entry name" value="HTH_LUXR"/>
    <property type="match status" value="1"/>
</dbReference>
<name>A0AA46AJV7_9CLOT</name>